<reference evidence="1" key="1">
    <citation type="submission" date="2020-03" db="EMBL/GenBank/DDBJ databases">
        <title>The deep terrestrial virosphere.</title>
        <authorList>
            <person name="Holmfeldt K."/>
            <person name="Nilsson E."/>
            <person name="Simone D."/>
            <person name="Lopez-Fernandez M."/>
            <person name="Wu X."/>
            <person name="de Brujin I."/>
            <person name="Lundin D."/>
            <person name="Andersson A."/>
            <person name="Bertilsson S."/>
            <person name="Dopson M."/>
        </authorList>
    </citation>
    <scope>NUCLEOTIDE SEQUENCE</scope>
    <source>
        <strain evidence="1">MM415A01084</strain>
    </source>
</reference>
<evidence type="ECO:0000313" key="1">
    <source>
        <dbReference type="EMBL" id="QJA78310.1"/>
    </source>
</evidence>
<protein>
    <submittedName>
        <fullName evidence="1">Uncharacterized protein</fullName>
    </submittedName>
</protein>
<organism evidence="1">
    <name type="scientific">viral metagenome</name>
    <dbReference type="NCBI Taxonomy" id="1070528"/>
    <lineage>
        <taxon>unclassified sequences</taxon>
        <taxon>metagenomes</taxon>
        <taxon>organismal metagenomes</taxon>
    </lineage>
</organism>
<accession>A0A6M3K935</accession>
<sequence>MKQSTGVTVHFDLEELQEVRSAIAGRREDVEKVRGKMESLGLSTFTADSAIEVLDRCKVAIGDEPEDMFTGLDKNTGEIKD</sequence>
<dbReference type="EMBL" id="MT142331">
    <property type="protein sequence ID" value="QJA78310.1"/>
    <property type="molecule type" value="Genomic_DNA"/>
</dbReference>
<dbReference type="AlphaFoldDB" id="A0A6M3K935"/>
<proteinExistence type="predicted"/>
<name>A0A6M3K935_9ZZZZ</name>
<gene>
    <name evidence="1" type="ORF">MM415A01084_0007</name>
</gene>